<dbReference type="Proteomes" id="UP000323082">
    <property type="component" value="Unassembled WGS sequence"/>
</dbReference>
<comment type="caution">
    <text evidence="2">The sequence shown here is derived from an EMBL/GenBank/DDBJ whole genome shotgun (WGS) entry which is preliminary data.</text>
</comment>
<dbReference type="InterPro" id="IPR029044">
    <property type="entry name" value="Nucleotide-diphossugar_trans"/>
</dbReference>
<dbReference type="SUPFAM" id="SSF53448">
    <property type="entry name" value="Nucleotide-diphospho-sugar transferases"/>
    <property type="match status" value="1"/>
</dbReference>
<dbReference type="AlphaFoldDB" id="A0A5B2U3B5"/>
<dbReference type="InterPro" id="IPR001173">
    <property type="entry name" value="Glyco_trans_2-like"/>
</dbReference>
<organism evidence="2 3">
    <name type="scientific">Chryseobacterium sediminis</name>
    <dbReference type="NCBI Taxonomy" id="1679494"/>
    <lineage>
        <taxon>Bacteria</taxon>
        <taxon>Pseudomonadati</taxon>
        <taxon>Bacteroidota</taxon>
        <taxon>Flavobacteriia</taxon>
        <taxon>Flavobacteriales</taxon>
        <taxon>Weeksellaceae</taxon>
        <taxon>Chryseobacterium group</taxon>
        <taxon>Chryseobacterium</taxon>
    </lineage>
</organism>
<evidence type="ECO:0000259" key="1">
    <source>
        <dbReference type="Pfam" id="PF00535"/>
    </source>
</evidence>
<dbReference type="OrthoDB" id="597270at2"/>
<gene>
    <name evidence="2" type="ORF">FW780_13005</name>
</gene>
<proteinExistence type="predicted"/>
<dbReference type="EMBL" id="VUNZ01000002">
    <property type="protein sequence ID" value="KAA2221206.1"/>
    <property type="molecule type" value="Genomic_DNA"/>
</dbReference>
<accession>A0A5B2U3B5</accession>
<protein>
    <submittedName>
        <fullName evidence="2">Glycosyltransferase family 2 protein</fullName>
    </submittedName>
</protein>
<sequence length="290" mass="34034">MKMNPKISVIVPCYNQAQFLDECLQSILDQTYENWECIIVNDGSPDNTDEVADKWVKKDSRFKYLYKENGGLSSARNAALEIVTGDYIQFLDSDDLIHREKFSKSLSGNKEYPLIVSQYTIYRNQTHLPGYKNIEQNFVTFDGIVYDWDLKFSIPIHCALIGKKLLEGFLFDTTLTSCEDWVMWIYITKDHPDALLINEPLAHYRKDVNDNMSADPIKIMKQRLKILPTLKKLYGEEVHDKLAYHIIDVRTTQLIQQRREFQKMIPLAVVAKYLSFKRFYYKLFRKKVDG</sequence>
<dbReference type="PANTHER" id="PTHR22916:SF3">
    <property type="entry name" value="UDP-GLCNAC:BETAGAL BETA-1,3-N-ACETYLGLUCOSAMINYLTRANSFERASE-LIKE PROTEIN 1"/>
    <property type="match status" value="1"/>
</dbReference>
<dbReference type="Gene3D" id="3.90.550.10">
    <property type="entry name" value="Spore Coat Polysaccharide Biosynthesis Protein SpsA, Chain A"/>
    <property type="match status" value="1"/>
</dbReference>
<dbReference type="GO" id="GO:0016758">
    <property type="term" value="F:hexosyltransferase activity"/>
    <property type="evidence" value="ECO:0007669"/>
    <property type="project" value="UniProtKB-ARBA"/>
</dbReference>
<keyword evidence="2" id="KW-0808">Transferase</keyword>
<feature type="domain" description="Glycosyltransferase 2-like" evidence="1">
    <location>
        <begin position="8"/>
        <end position="166"/>
    </location>
</feature>
<name>A0A5B2U3B5_9FLAO</name>
<dbReference type="PANTHER" id="PTHR22916">
    <property type="entry name" value="GLYCOSYLTRANSFERASE"/>
    <property type="match status" value="1"/>
</dbReference>
<evidence type="ECO:0000313" key="3">
    <source>
        <dbReference type="Proteomes" id="UP000323082"/>
    </source>
</evidence>
<dbReference type="CDD" id="cd00761">
    <property type="entry name" value="Glyco_tranf_GTA_type"/>
    <property type="match status" value="1"/>
</dbReference>
<reference evidence="2 3" key="1">
    <citation type="journal article" date="2015" name="Int. J. Syst. Evol. Microbiol.">
        <title>Chryseobacterium sediminis sp. nov., isolated from a river sediment.</title>
        <authorList>
            <person name="Kampfer P."/>
            <person name="Busse H.J."/>
            <person name="McInroy J.A."/>
            <person name="Glaeser S.P."/>
        </authorList>
    </citation>
    <scope>NUCLEOTIDE SEQUENCE [LARGE SCALE GENOMIC DNA]</scope>
    <source>
        <strain evidence="2 3">IMT-174</strain>
    </source>
</reference>
<evidence type="ECO:0000313" key="2">
    <source>
        <dbReference type="EMBL" id="KAA2221206.1"/>
    </source>
</evidence>
<dbReference type="Pfam" id="PF00535">
    <property type="entry name" value="Glycos_transf_2"/>
    <property type="match status" value="1"/>
</dbReference>